<evidence type="ECO:0000313" key="2">
    <source>
        <dbReference type="Proteomes" id="UP000229026"/>
    </source>
</evidence>
<evidence type="ECO:0000313" key="1">
    <source>
        <dbReference type="EMBL" id="PJA63083.1"/>
    </source>
</evidence>
<proteinExistence type="predicted"/>
<feature type="non-terminal residue" evidence="1">
    <location>
        <position position="1"/>
    </location>
</feature>
<comment type="caution">
    <text evidence="1">The sequence shown here is derived from an EMBL/GenBank/DDBJ whole genome shotgun (WGS) entry which is preliminary data.</text>
</comment>
<dbReference type="Proteomes" id="UP000229026">
    <property type="component" value="Unassembled WGS sequence"/>
</dbReference>
<dbReference type="AlphaFoldDB" id="A0A2M7YJD6"/>
<gene>
    <name evidence="1" type="ORF">CO161_02955</name>
</gene>
<dbReference type="EMBL" id="PFWH01000102">
    <property type="protein sequence ID" value="PJA63083.1"/>
    <property type="molecule type" value="Genomic_DNA"/>
</dbReference>
<accession>A0A2M7YJD6</accession>
<organism evidence="1 2">
    <name type="scientific">Candidatus Portnoybacteria bacterium CG_4_9_14_3_um_filter_44_9</name>
    <dbReference type="NCBI Taxonomy" id="1974806"/>
    <lineage>
        <taxon>Bacteria</taxon>
        <taxon>Candidatus Portnoyibacteriota</taxon>
    </lineage>
</organism>
<name>A0A2M7YJD6_9BACT</name>
<reference evidence="2" key="1">
    <citation type="submission" date="2017-09" db="EMBL/GenBank/DDBJ databases">
        <title>Depth-based differentiation of microbial function through sediment-hosted aquifers and enrichment of novel symbionts in the deep terrestrial subsurface.</title>
        <authorList>
            <person name="Probst A.J."/>
            <person name="Ladd B."/>
            <person name="Jarett J.K."/>
            <person name="Geller-Mcgrath D.E."/>
            <person name="Sieber C.M.K."/>
            <person name="Emerson J.B."/>
            <person name="Anantharaman K."/>
            <person name="Thomas B.C."/>
            <person name="Malmstrom R."/>
            <person name="Stieglmeier M."/>
            <person name="Klingl A."/>
            <person name="Woyke T."/>
            <person name="Ryan C.M."/>
            <person name="Banfield J.F."/>
        </authorList>
    </citation>
    <scope>NUCLEOTIDE SEQUENCE [LARGE SCALE GENOMIC DNA]</scope>
</reference>
<protein>
    <submittedName>
        <fullName evidence="1">Uncharacterized protein</fullName>
    </submittedName>
</protein>
<sequence length="74" mass="8326">TLTEMFSLMERQGSGEKGILLASGYANIFYVRDVFGALRAVGCRWDGGGWFVFADSVEYPSRWHGGRRVFSRNS</sequence>